<comment type="caution">
    <text evidence="2">The sequence shown here is derived from an EMBL/GenBank/DDBJ whole genome shotgun (WGS) entry which is preliminary data.</text>
</comment>
<sequence>MKSLLIMLLGCSSSVLVYAQQPASSLKTSADTEATKNKTVTYEQFVKSQSANTFANPSVLPVNLDIPASTSRQPLFIINNGNTNEKKKVKVFLNMSAESPIDLRTIKKP</sequence>
<dbReference type="Proteomes" id="UP001597469">
    <property type="component" value="Unassembled WGS sequence"/>
</dbReference>
<organism evidence="2 3">
    <name type="scientific">Spirosoma soli</name>
    <dbReference type="NCBI Taxonomy" id="1770529"/>
    <lineage>
        <taxon>Bacteria</taxon>
        <taxon>Pseudomonadati</taxon>
        <taxon>Bacteroidota</taxon>
        <taxon>Cytophagia</taxon>
        <taxon>Cytophagales</taxon>
        <taxon>Cytophagaceae</taxon>
        <taxon>Spirosoma</taxon>
    </lineage>
</organism>
<reference evidence="3" key="1">
    <citation type="journal article" date="2019" name="Int. J. Syst. Evol. Microbiol.">
        <title>The Global Catalogue of Microorganisms (GCM) 10K type strain sequencing project: providing services to taxonomists for standard genome sequencing and annotation.</title>
        <authorList>
            <consortium name="The Broad Institute Genomics Platform"/>
            <consortium name="The Broad Institute Genome Sequencing Center for Infectious Disease"/>
            <person name="Wu L."/>
            <person name="Ma J."/>
        </authorList>
    </citation>
    <scope>NUCLEOTIDE SEQUENCE [LARGE SCALE GENOMIC DNA]</scope>
    <source>
        <strain evidence="3">KCTC 42805</strain>
    </source>
</reference>
<keyword evidence="3" id="KW-1185">Reference proteome</keyword>
<evidence type="ECO:0000313" key="3">
    <source>
        <dbReference type="Proteomes" id="UP001597469"/>
    </source>
</evidence>
<gene>
    <name evidence="2" type="ORF">ACFSUS_21460</name>
</gene>
<protein>
    <submittedName>
        <fullName evidence="2">Uncharacterized protein</fullName>
    </submittedName>
</protein>
<dbReference type="EMBL" id="JBHULN010000016">
    <property type="protein sequence ID" value="MFD2573225.1"/>
    <property type="molecule type" value="Genomic_DNA"/>
</dbReference>
<name>A0ABW5M8F8_9BACT</name>
<feature type="signal peptide" evidence="1">
    <location>
        <begin position="1"/>
        <end position="19"/>
    </location>
</feature>
<keyword evidence="1" id="KW-0732">Signal</keyword>
<dbReference type="RefSeq" id="WP_381525822.1">
    <property type="nucleotide sequence ID" value="NZ_JBHULN010000016.1"/>
</dbReference>
<feature type="chain" id="PRO_5045144006" evidence="1">
    <location>
        <begin position="20"/>
        <end position="109"/>
    </location>
</feature>
<accession>A0ABW5M8F8</accession>
<evidence type="ECO:0000313" key="2">
    <source>
        <dbReference type="EMBL" id="MFD2573225.1"/>
    </source>
</evidence>
<evidence type="ECO:0000256" key="1">
    <source>
        <dbReference type="SAM" id="SignalP"/>
    </source>
</evidence>
<proteinExistence type="predicted"/>